<proteinExistence type="predicted"/>
<dbReference type="Proteomes" id="UP000494252">
    <property type="component" value="Unassembled WGS sequence"/>
</dbReference>
<dbReference type="AlphaFoldDB" id="A0A6J5H175"/>
<dbReference type="EMBL" id="CADIKI010000031">
    <property type="protein sequence ID" value="CAB3809889.1"/>
    <property type="molecule type" value="Genomic_DNA"/>
</dbReference>
<keyword evidence="2" id="KW-1185">Reference proteome</keyword>
<protein>
    <submittedName>
        <fullName evidence="1">Uncharacterized protein</fullName>
    </submittedName>
</protein>
<organism evidence="1 2">
    <name type="scientific">Paraburkholderia fynbosensis</name>
    <dbReference type="NCBI Taxonomy" id="1200993"/>
    <lineage>
        <taxon>Bacteria</taxon>
        <taxon>Pseudomonadati</taxon>
        <taxon>Pseudomonadota</taxon>
        <taxon>Betaproteobacteria</taxon>
        <taxon>Burkholderiales</taxon>
        <taxon>Burkholderiaceae</taxon>
        <taxon>Paraburkholderia</taxon>
    </lineage>
</organism>
<evidence type="ECO:0000313" key="1">
    <source>
        <dbReference type="EMBL" id="CAB3809889.1"/>
    </source>
</evidence>
<name>A0A6J5H175_9BURK</name>
<accession>A0A6J5H175</accession>
<sequence length="64" mass="7369">MYMMILYSMAVYFKVDVQAPAERRIFSSAIAVSTTCLSCTTAYTTYTYGITFARQRGYFSFCRL</sequence>
<gene>
    <name evidence="1" type="ORF">LMG27177_06960</name>
</gene>
<evidence type="ECO:0000313" key="2">
    <source>
        <dbReference type="Proteomes" id="UP000494252"/>
    </source>
</evidence>
<reference evidence="1 2" key="1">
    <citation type="submission" date="2020-04" db="EMBL/GenBank/DDBJ databases">
        <authorList>
            <person name="De Canck E."/>
        </authorList>
    </citation>
    <scope>NUCLEOTIDE SEQUENCE [LARGE SCALE GENOMIC DNA]</scope>
    <source>
        <strain evidence="1 2">LMG 27177</strain>
    </source>
</reference>